<evidence type="ECO:0000256" key="8">
    <source>
        <dbReference type="ARBA" id="ARBA00022833"/>
    </source>
</evidence>
<evidence type="ECO:0000256" key="9">
    <source>
        <dbReference type="ARBA" id="ARBA00023125"/>
    </source>
</evidence>
<dbReference type="InterPro" id="IPR020629">
    <property type="entry name" value="FPG_Glyclase"/>
</dbReference>
<comment type="subunit">
    <text evidence="3 15">Monomer.</text>
</comment>
<feature type="binding site" evidence="15">
    <location>
        <position position="110"/>
    </location>
    <ligand>
        <name>DNA</name>
        <dbReference type="ChEBI" id="CHEBI:16991"/>
    </ligand>
</feature>
<evidence type="ECO:0000256" key="6">
    <source>
        <dbReference type="ARBA" id="ARBA00022771"/>
    </source>
</evidence>
<feature type="active site" description="Proton donor; for delta-elimination activity" evidence="15">
    <location>
        <position position="261"/>
    </location>
</feature>
<dbReference type="NCBIfam" id="NF002211">
    <property type="entry name" value="PRK01103.1"/>
    <property type="match status" value="1"/>
</dbReference>
<dbReference type="EMBL" id="OZ026884">
    <property type="protein sequence ID" value="CAL1238869.1"/>
    <property type="molecule type" value="Genomic_DNA"/>
</dbReference>
<dbReference type="PANTHER" id="PTHR22993">
    <property type="entry name" value="FORMAMIDOPYRIMIDINE-DNA GLYCOSYLASE"/>
    <property type="match status" value="1"/>
</dbReference>
<evidence type="ECO:0000256" key="14">
    <source>
        <dbReference type="ARBA" id="ARBA00044632"/>
    </source>
</evidence>
<keyword evidence="5 15" id="KW-0227">DNA damage</keyword>
<keyword evidence="4 15" id="KW-0479">Metal-binding</keyword>
<name>A0ABM9NEJ5_9GAMM</name>
<comment type="similarity">
    <text evidence="2 15">Belongs to the FPG family.</text>
</comment>
<keyword evidence="8 15" id="KW-0862">Zinc</keyword>
<dbReference type="Pfam" id="PF06827">
    <property type="entry name" value="zf-FPG_IleRS"/>
    <property type="match status" value="1"/>
</dbReference>
<organism evidence="18 19">
    <name type="scientific">Candidatus Methylocalor cossyra</name>
    <dbReference type="NCBI Taxonomy" id="3108543"/>
    <lineage>
        <taxon>Bacteria</taxon>
        <taxon>Pseudomonadati</taxon>
        <taxon>Pseudomonadota</taxon>
        <taxon>Gammaproteobacteria</taxon>
        <taxon>Methylococcales</taxon>
        <taxon>Methylococcaceae</taxon>
        <taxon>Candidatus Methylocalor</taxon>
    </lineage>
</organism>
<keyword evidence="6 15" id="KW-0863">Zinc-finger</keyword>
<dbReference type="RefSeq" id="WP_348758477.1">
    <property type="nucleotide sequence ID" value="NZ_OZ026884.1"/>
</dbReference>
<evidence type="ECO:0000256" key="12">
    <source>
        <dbReference type="ARBA" id="ARBA00023268"/>
    </source>
</evidence>
<feature type="active site" description="Proton donor; for beta-elimination activity" evidence="15">
    <location>
        <position position="58"/>
    </location>
</feature>
<sequence length="271" mass="29994">MPELPEVETTRRGIAPHLLGATIAALEIRQPRLRWPVPTQLPETLPGQVIRAVRRRGKYLLLGTDAGTLILHLGMSGSLRLTPPDSPWRKHDHFALRLTTGLGLRYHDPRRFGCLLWTETAPEQHPLLAALGPEPLEPAFTGGYLHAHARGRRMAVKSFLMDSRIVVGIGNIYANEALFRAGIAPNRPAGRISLRRYEHLAQAVRTVLAASINQGGTTLRDFVDAAGNPGYFRQTLQVYGRAGEPCPVCGTGIRVQRLGQRATYWCPQCQR</sequence>
<evidence type="ECO:0000256" key="1">
    <source>
        <dbReference type="ARBA" id="ARBA00001668"/>
    </source>
</evidence>
<dbReference type="CDD" id="cd08966">
    <property type="entry name" value="EcFpg-like_N"/>
    <property type="match status" value="1"/>
</dbReference>
<dbReference type="InterPro" id="IPR035937">
    <property type="entry name" value="FPG_N"/>
</dbReference>
<dbReference type="InterPro" id="IPR010979">
    <property type="entry name" value="Ribosomal_uS13-like_H2TH"/>
</dbReference>
<keyword evidence="19" id="KW-1185">Reference proteome</keyword>
<dbReference type="EC" id="3.2.2.23" evidence="15"/>
<dbReference type="PROSITE" id="PS51068">
    <property type="entry name" value="FPG_CAT"/>
    <property type="match status" value="1"/>
</dbReference>
<evidence type="ECO:0000256" key="10">
    <source>
        <dbReference type="ARBA" id="ARBA00023204"/>
    </source>
</evidence>
<keyword evidence="9 15" id="KW-0238">DNA-binding</keyword>
<dbReference type="NCBIfam" id="TIGR00577">
    <property type="entry name" value="fpg"/>
    <property type="match status" value="1"/>
</dbReference>
<dbReference type="GO" id="GO:0008534">
    <property type="term" value="F:oxidized purine nucleobase lesion DNA N-glycosylase activity"/>
    <property type="evidence" value="ECO:0007669"/>
    <property type="project" value="UniProtKB-EC"/>
</dbReference>
<gene>
    <name evidence="15 18" type="primary">mutM</name>
    <name evidence="15" type="synonym">fpg</name>
    <name evidence="18" type="ORF">MECH1_V1_0088</name>
</gene>
<evidence type="ECO:0000256" key="11">
    <source>
        <dbReference type="ARBA" id="ARBA00023239"/>
    </source>
</evidence>
<comment type="catalytic activity">
    <reaction evidence="14 15">
        <text>2'-deoxyribonucleotide-(2'-deoxyribose 5'-phosphate)-2'-deoxyribonucleotide-DNA = a 3'-end 2'-deoxyribonucleotide-(2,3-dehydro-2,3-deoxyribose 5'-phosphate)-DNA + a 5'-end 5'-phospho-2'-deoxyribonucleoside-DNA + H(+)</text>
        <dbReference type="Rhea" id="RHEA:66592"/>
        <dbReference type="Rhea" id="RHEA-COMP:13180"/>
        <dbReference type="Rhea" id="RHEA-COMP:16897"/>
        <dbReference type="Rhea" id="RHEA-COMP:17067"/>
        <dbReference type="ChEBI" id="CHEBI:15378"/>
        <dbReference type="ChEBI" id="CHEBI:136412"/>
        <dbReference type="ChEBI" id="CHEBI:157695"/>
        <dbReference type="ChEBI" id="CHEBI:167181"/>
        <dbReference type="EC" id="4.2.99.18"/>
    </reaction>
</comment>
<dbReference type="SMART" id="SM01232">
    <property type="entry name" value="H2TH"/>
    <property type="match status" value="1"/>
</dbReference>
<evidence type="ECO:0000313" key="18">
    <source>
        <dbReference type="EMBL" id="CAL1238869.1"/>
    </source>
</evidence>
<protein>
    <recommendedName>
        <fullName evidence="15">Formamidopyrimidine-DNA glycosylase</fullName>
        <shortName evidence="15">Fapy-DNA glycosylase</shortName>
        <ecNumber evidence="15">3.2.2.23</ecNumber>
    </recommendedName>
    <alternativeName>
        <fullName evidence="15">DNA-(apurinic or apyrimidinic site) lyase MutM</fullName>
        <shortName evidence="15">AP lyase MutM</shortName>
        <ecNumber evidence="15">4.2.99.18</ecNumber>
    </alternativeName>
</protein>
<feature type="binding site" evidence="15">
    <location>
        <position position="152"/>
    </location>
    <ligand>
        <name>DNA</name>
        <dbReference type="ChEBI" id="CHEBI:16991"/>
    </ligand>
</feature>
<dbReference type="EC" id="4.2.99.18" evidence="15"/>
<dbReference type="PROSITE" id="PS01242">
    <property type="entry name" value="ZF_FPG_1"/>
    <property type="match status" value="1"/>
</dbReference>
<dbReference type="InterPro" id="IPR010663">
    <property type="entry name" value="Znf_FPG/IleRS"/>
</dbReference>
<keyword evidence="7 15" id="KW-0378">Hydrolase</keyword>
<feature type="active site" description="Schiff-base intermediate with DNA" evidence="15">
    <location>
        <position position="2"/>
    </location>
</feature>
<dbReference type="SUPFAM" id="SSF46946">
    <property type="entry name" value="S13-like H2TH domain"/>
    <property type="match status" value="1"/>
</dbReference>
<evidence type="ECO:0000256" key="4">
    <source>
        <dbReference type="ARBA" id="ARBA00022723"/>
    </source>
</evidence>
<evidence type="ECO:0000256" key="5">
    <source>
        <dbReference type="ARBA" id="ARBA00022763"/>
    </source>
</evidence>
<dbReference type="PANTHER" id="PTHR22993:SF9">
    <property type="entry name" value="FORMAMIDOPYRIMIDINE-DNA GLYCOSYLASE"/>
    <property type="match status" value="1"/>
</dbReference>
<comment type="cofactor">
    <cofactor evidence="15">
        <name>Zn(2+)</name>
        <dbReference type="ChEBI" id="CHEBI:29105"/>
    </cofactor>
    <text evidence="15">Binds 1 zinc ion per subunit.</text>
</comment>
<evidence type="ECO:0000256" key="7">
    <source>
        <dbReference type="ARBA" id="ARBA00022801"/>
    </source>
</evidence>
<evidence type="ECO:0000256" key="2">
    <source>
        <dbReference type="ARBA" id="ARBA00009409"/>
    </source>
</evidence>
<dbReference type="Gene3D" id="3.20.190.10">
    <property type="entry name" value="MutM-like, N-terminal"/>
    <property type="match status" value="1"/>
</dbReference>
<proteinExistence type="inferred from homology"/>
<dbReference type="Gene3D" id="1.10.8.50">
    <property type="match status" value="1"/>
</dbReference>
<evidence type="ECO:0000313" key="19">
    <source>
        <dbReference type="Proteomes" id="UP001497493"/>
    </source>
</evidence>
<dbReference type="PROSITE" id="PS51066">
    <property type="entry name" value="ZF_FPG_2"/>
    <property type="match status" value="1"/>
</dbReference>
<dbReference type="HAMAP" id="MF_00103">
    <property type="entry name" value="Fapy_DNA_glycosyl"/>
    <property type="match status" value="1"/>
</dbReference>
<dbReference type="InterPro" id="IPR012319">
    <property type="entry name" value="FPG_cat"/>
</dbReference>
<feature type="active site" description="Proton donor" evidence="15">
    <location>
        <position position="3"/>
    </location>
</feature>
<dbReference type="Pfam" id="PF01149">
    <property type="entry name" value="Fapy_DNA_glyco"/>
    <property type="match status" value="1"/>
</dbReference>
<evidence type="ECO:0000259" key="16">
    <source>
        <dbReference type="PROSITE" id="PS51066"/>
    </source>
</evidence>
<dbReference type="Pfam" id="PF06831">
    <property type="entry name" value="H2TH"/>
    <property type="match status" value="1"/>
</dbReference>
<dbReference type="InterPro" id="IPR000214">
    <property type="entry name" value="Znf_DNA_glyclase/AP_lyase"/>
</dbReference>
<feature type="binding site" evidence="15">
    <location>
        <position position="91"/>
    </location>
    <ligand>
        <name>DNA</name>
        <dbReference type="ChEBI" id="CHEBI:16991"/>
    </ligand>
</feature>
<evidence type="ECO:0000259" key="17">
    <source>
        <dbReference type="PROSITE" id="PS51068"/>
    </source>
</evidence>
<feature type="domain" description="FPG-type" evidence="16">
    <location>
        <begin position="237"/>
        <end position="271"/>
    </location>
</feature>
<keyword evidence="13 15" id="KW-0326">Glycosidase</keyword>
<accession>A0ABM9NEJ5</accession>
<dbReference type="SMART" id="SM00898">
    <property type="entry name" value="Fapy_DNA_glyco"/>
    <property type="match status" value="1"/>
</dbReference>
<keyword evidence="12 15" id="KW-0511">Multifunctional enzyme</keyword>
<dbReference type="InterPro" id="IPR015887">
    <property type="entry name" value="DNA_glyclase_Znf_dom_DNA_BS"/>
</dbReference>
<comment type="catalytic activity">
    <reaction evidence="1 15">
        <text>Hydrolysis of DNA containing ring-opened 7-methylguanine residues, releasing 2,6-diamino-4-hydroxy-5-(N-methyl)formamidopyrimidine.</text>
        <dbReference type="EC" id="3.2.2.23"/>
    </reaction>
</comment>
<dbReference type="SUPFAM" id="SSF81624">
    <property type="entry name" value="N-terminal domain of MutM-like DNA repair proteins"/>
    <property type="match status" value="1"/>
</dbReference>
<evidence type="ECO:0000256" key="13">
    <source>
        <dbReference type="ARBA" id="ARBA00023295"/>
    </source>
</evidence>
<keyword evidence="11 15" id="KW-0456">Lyase</keyword>
<feature type="domain" description="Formamidopyrimidine-DNA glycosylase catalytic" evidence="17">
    <location>
        <begin position="2"/>
        <end position="113"/>
    </location>
</feature>
<evidence type="ECO:0000256" key="3">
    <source>
        <dbReference type="ARBA" id="ARBA00011245"/>
    </source>
</evidence>
<dbReference type="InterPro" id="IPR015886">
    <property type="entry name" value="H2TH_FPG"/>
</dbReference>
<evidence type="ECO:0000256" key="15">
    <source>
        <dbReference type="HAMAP-Rule" id="MF_00103"/>
    </source>
</evidence>
<dbReference type="Proteomes" id="UP001497493">
    <property type="component" value="Chromosome"/>
</dbReference>
<dbReference type="SUPFAM" id="SSF57716">
    <property type="entry name" value="Glucocorticoid receptor-like (DNA-binding domain)"/>
    <property type="match status" value="1"/>
</dbReference>
<comment type="function">
    <text evidence="15">Involved in base excision repair of DNA damaged by oxidation or by mutagenic agents. Acts as DNA glycosylase that recognizes and removes damaged bases. Has a preference for oxidized purines, such as 7,8-dihydro-8-oxoguanine (8-oxoG). Has AP (apurinic/apyrimidinic) lyase activity and introduces nicks in the DNA strand. Cleaves the DNA backbone by beta-delta elimination to generate a single-strand break at the site of the removed base with both 3'- and 5'-phosphates.</text>
</comment>
<keyword evidence="10 15" id="KW-0234">DNA repair</keyword>
<reference evidence="18 19" key="1">
    <citation type="submission" date="2024-04" db="EMBL/GenBank/DDBJ databases">
        <authorList>
            <person name="Cremers G."/>
        </authorList>
    </citation>
    <scope>NUCLEOTIDE SEQUENCE [LARGE SCALE GENOMIC DNA]</scope>
    <source>
        <strain evidence="18">MeCH1-AG</strain>
    </source>
</reference>